<dbReference type="AlphaFoldDB" id="A0A6S6WAP9"/>
<organism evidence="1 2">
    <name type="scientific">Pyrenophora teres f. teres</name>
    <dbReference type="NCBI Taxonomy" id="97479"/>
    <lineage>
        <taxon>Eukaryota</taxon>
        <taxon>Fungi</taxon>
        <taxon>Dikarya</taxon>
        <taxon>Ascomycota</taxon>
        <taxon>Pezizomycotina</taxon>
        <taxon>Dothideomycetes</taxon>
        <taxon>Pleosporomycetidae</taxon>
        <taxon>Pleosporales</taxon>
        <taxon>Pleosporineae</taxon>
        <taxon>Pleosporaceae</taxon>
        <taxon>Pyrenophora</taxon>
    </lineage>
</organism>
<evidence type="ECO:0000313" key="2">
    <source>
        <dbReference type="Proteomes" id="UP000472372"/>
    </source>
</evidence>
<protein>
    <submittedName>
        <fullName evidence="1">Uncharacterized protein</fullName>
    </submittedName>
</protein>
<proteinExistence type="predicted"/>
<accession>A0A6S6WAP9</accession>
<dbReference type="Proteomes" id="UP000472372">
    <property type="component" value="Chromosome 8"/>
</dbReference>
<evidence type="ECO:0000313" key="1">
    <source>
        <dbReference type="EMBL" id="CAE7201217.1"/>
    </source>
</evidence>
<sequence length="247" mass="28440">MSRRYPIRLIAGLPDSTSQAVEMPRCPSLQGTTCLMFLAPYAPAIYFEDDSYIVFGEGDIARPPGWVRYGESREEFMQGGSQKEEPVIQEEYGIEEEEAATHEECGSDGVGEYLEEEGWQEHEEEDKEEVKEENEQDIVDKGGYGEWYDEGFNQGWRESWQDGHEKGFRTGPEAGYEEGYDKGYDDAYMFFCEEQLVSPDDEEEQEMYVYGSERRNTVWRSKILGVVDPRLSKDQQLARNRGGLYLG</sequence>
<name>A0A6S6WAP9_9PLEO</name>
<reference evidence="1" key="1">
    <citation type="submission" date="2021-02" db="EMBL/GenBank/DDBJ databases">
        <authorList>
            <person name="Syme A R."/>
            <person name="Syme A R."/>
            <person name="Moolhuijzen P."/>
        </authorList>
    </citation>
    <scope>NUCLEOTIDE SEQUENCE</scope>
    <source>
        <strain evidence="1">W1-1</strain>
    </source>
</reference>
<gene>
    <name evidence="1" type="ORF">PTTW11_08804</name>
</gene>
<dbReference type="EMBL" id="HG992984">
    <property type="protein sequence ID" value="CAE7201217.1"/>
    <property type="molecule type" value="Genomic_DNA"/>
</dbReference>